<evidence type="ECO:0000313" key="3">
    <source>
        <dbReference type="Proteomes" id="UP000015241"/>
    </source>
</evidence>
<feature type="compositionally biased region" description="Basic and acidic residues" evidence="1">
    <location>
        <begin position="578"/>
        <end position="588"/>
    </location>
</feature>
<feature type="compositionally biased region" description="Low complexity" evidence="1">
    <location>
        <begin position="684"/>
        <end position="696"/>
    </location>
</feature>
<reference evidence="2 3" key="1">
    <citation type="journal article" date="2012" name="Science">
        <title>The Paleozoic origin of enzymatic lignin decomposition reconstructed from 31 fungal genomes.</title>
        <authorList>
            <person name="Floudas D."/>
            <person name="Binder M."/>
            <person name="Riley R."/>
            <person name="Barry K."/>
            <person name="Blanchette R.A."/>
            <person name="Henrissat B."/>
            <person name="Martinez A.T."/>
            <person name="Otillar R."/>
            <person name="Spatafora J.W."/>
            <person name="Yadav J.S."/>
            <person name="Aerts A."/>
            <person name="Benoit I."/>
            <person name="Boyd A."/>
            <person name="Carlson A."/>
            <person name="Copeland A."/>
            <person name="Coutinho P.M."/>
            <person name="de Vries R.P."/>
            <person name="Ferreira P."/>
            <person name="Findley K."/>
            <person name="Foster B."/>
            <person name="Gaskell J."/>
            <person name="Glotzer D."/>
            <person name="Gorecki P."/>
            <person name="Heitman J."/>
            <person name="Hesse C."/>
            <person name="Hori C."/>
            <person name="Igarashi K."/>
            <person name="Jurgens J.A."/>
            <person name="Kallen N."/>
            <person name="Kersten P."/>
            <person name="Kohler A."/>
            <person name="Kuees U."/>
            <person name="Kumar T.K.A."/>
            <person name="Kuo A."/>
            <person name="LaButti K."/>
            <person name="Larrondo L.F."/>
            <person name="Lindquist E."/>
            <person name="Ling A."/>
            <person name="Lombard V."/>
            <person name="Lucas S."/>
            <person name="Lundell T."/>
            <person name="Martin R."/>
            <person name="McLaughlin D.J."/>
            <person name="Morgenstern I."/>
            <person name="Morin E."/>
            <person name="Murat C."/>
            <person name="Nagy L.G."/>
            <person name="Nolan M."/>
            <person name="Ohm R.A."/>
            <person name="Patyshakuliyeva A."/>
            <person name="Rokas A."/>
            <person name="Ruiz-Duenas F.J."/>
            <person name="Sabat G."/>
            <person name="Salamov A."/>
            <person name="Samejima M."/>
            <person name="Schmutz J."/>
            <person name="Slot J.C."/>
            <person name="St John F."/>
            <person name="Stenlid J."/>
            <person name="Sun H."/>
            <person name="Sun S."/>
            <person name="Syed K."/>
            <person name="Tsang A."/>
            <person name="Wiebenga A."/>
            <person name="Young D."/>
            <person name="Pisabarro A."/>
            <person name="Eastwood D.C."/>
            <person name="Martin F."/>
            <person name="Cullen D."/>
            <person name="Grigoriev I.V."/>
            <person name="Hibbett D.S."/>
        </authorList>
    </citation>
    <scope>NUCLEOTIDE SEQUENCE</scope>
    <source>
        <strain evidence="3">FP-58527</strain>
    </source>
</reference>
<keyword evidence="3" id="KW-1185">Reference proteome</keyword>
<accession>S8E0M1</accession>
<protein>
    <submittedName>
        <fullName evidence="2">Uncharacterized protein</fullName>
    </submittedName>
</protein>
<organism evidence="2 3">
    <name type="scientific">Fomitopsis schrenkii</name>
    <name type="common">Brown rot fungus</name>
    <dbReference type="NCBI Taxonomy" id="2126942"/>
    <lineage>
        <taxon>Eukaryota</taxon>
        <taxon>Fungi</taxon>
        <taxon>Dikarya</taxon>
        <taxon>Basidiomycota</taxon>
        <taxon>Agaricomycotina</taxon>
        <taxon>Agaricomycetes</taxon>
        <taxon>Polyporales</taxon>
        <taxon>Fomitopsis</taxon>
    </lineage>
</organism>
<dbReference type="HOGENOM" id="CLU_395890_0_0_1"/>
<dbReference type="Proteomes" id="UP000015241">
    <property type="component" value="Unassembled WGS sequence"/>
</dbReference>
<proteinExistence type="predicted"/>
<dbReference type="InParanoid" id="S8E0M1"/>
<dbReference type="AlphaFoldDB" id="S8E0M1"/>
<dbReference type="OrthoDB" id="2758182at2759"/>
<feature type="compositionally biased region" description="Basic residues" evidence="1">
    <location>
        <begin position="485"/>
        <end position="499"/>
    </location>
</feature>
<feature type="compositionally biased region" description="Low complexity" evidence="1">
    <location>
        <begin position="500"/>
        <end position="514"/>
    </location>
</feature>
<evidence type="ECO:0000313" key="2">
    <source>
        <dbReference type="EMBL" id="EPS98312.1"/>
    </source>
</evidence>
<sequence length="696" mass="76000">MARTKPAKWNDTQSLAVLAYVQEYMAAPQDDREEVVEKVLSDLKRLPLEDLARFTSDTDKAMQVSKWLQKHYAQLKEEMKGFKGTTRGCDLWAREEENKTAILQGVYQRHRGVSPLDAYCSSMWKTWKALSKQDRAYWAAKATAVRAAVNGNLRDYEPPQLTVEALNAAMVRRVNAIQRKLWVELGVCVSVLWAGHTVDRGFQFGIDDAMKLMFGQNISAHYMHAGKYFAEDTYIADFKECVMKWREWDDSDEDTSILLGGTNKQSKAQPRSNLGPLYEMDEATGLPILPPVQLLERLESKNSHYWVALVRQFLNHHYKAASGGKVKAVPWKDFVGPGKDLSWLPEHMWDRAAVPFADPSKVSKPNLITLVRTWSASNQDDLRLKGYQSADKHSILDTEYDTWLKRWEEDSELREAEKELARERLEKKKAKSSGGANTSTPAVTPVSGDAVAASTSSSAQTPPIPPGVASLSTATQAKDAPQAKAHPKPKAPQKPKAAPKTKAAPKANAVPTATQGVIAKATLAQPDSSPPNAALPSQHIPGSQVASAPQVALSQVPSKQPAGKGKGRALALSEEPGEQEKPSERQGSGERGWPTYNAADYDEDMPSPLDLLTQASSGAGQGGGSSRRRGGLMPPAVNSSVNPAMIMAAPGNTGSALAETRSALQPTTIAPRPTPINCIRENRPSSSRLLQQSSTL</sequence>
<feature type="region of interest" description="Disordered" evidence="1">
    <location>
        <begin position="425"/>
        <end position="638"/>
    </location>
</feature>
<evidence type="ECO:0000256" key="1">
    <source>
        <dbReference type="SAM" id="MobiDB-lite"/>
    </source>
</evidence>
<feature type="compositionally biased region" description="Low complexity" evidence="1">
    <location>
        <begin position="450"/>
        <end position="461"/>
    </location>
</feature>
<name>S8E0M1_FOMSC</name>
<feature type="compositionally biased region" description="Polar residues" evidence="1">
    <location>
        <begin position="540"/>
        <end position="558"/>
    </location>
</feature>
<feature type="region of interest" description="Disordered" evidence="1">
    <location>
        <begin position="665"/>
        <end position="696"/>
    </location>
</feature>
<gene>
    <name evidence="2" type="ORF">FOMPIDRAFT_1051703</name>
</gene>
<dbReference type="EMBL" id="KE504167">
    <property type="protein sequence ID" value="EPS98312.1"/>
    <property type="molecule type" value="Genomic_DNA"/>
</dbReference>